<dbReference type="EMBL" id="CM009749">
    <property type="protein sequence ID" value="PUZ73730.1"/>
    <property type="molecule type" value="Genomic_DNA"/>
</dbReference>
<keyword evidence="2" id="KW-0472">Membrane</keyword>
<feature type="transmembrane region" description="Helical" evidence="2">
    <location>
        <begin position="49"/>
        <end position="70"/>
    </location>
</feature>
<reference evidence="3 4" key="1">
    <citation type="submission" date="2018-04" db="EMBL/GenBank/DDBJ databases">
        <title>WGS assembly of Panicum hallii var. hallii HAL2.</title>
        <authorList>
            <person name="Lovell J."/>
            <person name="Jenkins J."/>
            <person name="Lowry D."/>
            <person name="Mamidi S."/>
            <person name="Sreedasyam A."/>
            <person name="Weng X."/>
            <person name="Barry K."/>
            <person name="Bonette J."/>
            <person name="Campitelli B."/>
            <person name="Daum C."/>
            <person name="Gordon S."/>
            <person name="Gould B."/>
            <person name="Lipzen A."/>
            <person name="MacQueen A."/>
            <person name="Palacio-Mejia J."/>
            <person name="Plott C."/>
            <person name="Shakirov E."/>
            <person name="Shu S."/>
            <person name="Yoshinaga Y."/>
            <person name="Zane M."/>
            <person name="Rokhsar D."/>
            <person name="Grimwood J."/>
            <person name="Schmutz J."/>
            <person name="Juenger T."/>
        </authorList>
    </citation>
    <scope>NUCLEOTIDE SEQUENCE [LARGE SCALE GENOMIC DNA]</scope>
    <source>
        <strain evidence="4">cv. HAL2</strain>
    </source>
</reference>
<sequence>MATSSSPLAALHSSSFTSSTPSLPCKLAAQPRRRRPYTRIRAIDLDQNTIVAISVGVVSIAVGIGVPVFYETQIDNAKSQFLMPCFFDACSQRGRIHSRASPAAALALRYAGFALERALLLSYLAQARLKNQSVSTATASAL</sequence>
<dbReference type="Proteomes" id="UP000244336">
    <property type="component" value="Chromosome 1"/>
</dbReference>
<evidence type="ECO:0000256" key="1">
    <source>
        <dbReference type="SAM" id="MobiDB-lite"/>
    </source>
</evidence>
<protein>
    <submittedName>
        <fullName evidence="3">Uncharacterized protein</fullName>
    </submittedName>
</protein>
<keyword evidence="2" id="KW-1133">Transmembrane helix</keyword>
<evidence type="ECO:0000256" key="2">
    <source>
        <dbReference type="SAM" id="Phobius"/>
    </source>
</evidence>
<evidence type="ECO:0000313" key="3">
    <source>
        <dbReference type="EMBL" id="PUZ73730.1"/>
    </source>
</evidence>
<organism evidence="3 4">
    <name type="scientific">Panicum hallii var. hallii</name>
    <dbReference type="NCBI Taxonomy" id="1504633"/>
    <lineage>
        <taxon>Eukaryota</taxon>
        <taxon>Viridiplantae</taxon>
        <taxon>Streptophyta</taxon>
        <taxon>Embryophyta</taxon>
        <taxon>Tracheophyta</taxon>
        <taxon>Spermatophyta</taxon>
        <taxon>Magnoliopsida</taxon>
        <taxon>Liliopsida</taxon>
        <taxon>Poales</taxon>
        <taxon>Poaceae</taxon>
        <taxon>PACMAD clade</taxon>
        <taxon>Panicoideae</taxon>
        <taxon>Panicodae</taxon>
        <taxon>Paniceae</taxon>
        <taxon>Panicinae</taxon>
        <taxon>Panicum</taxon>
        <taxon>Panicum sect. Panicum</taxon>
    </lineage>
</organism>
<dbReference type="OrthoDB" id="4733at2759"/>
<name>A0A2T7F0W7_9POAL</name>
<accession>A0A2T7F0W7</accession>
<feature type="compositionally biased region" description="Low complexity" evidence="1">
    <location>
        <begin position="1"/>
        <end position="22"/>
    </location>
</feature>
<gene>
    <name evidence="3" type="ORF">GQ55_1G010900</name>
</gene>
<keyword evidence="2" id="KW-0812">Transmembrane</keyword>
<keyword evidence="4" id="KW-1185">Reference proteome</keyword>
<evidence type="ECO:0000313" key="4">
    <source>
        <dbReference type="Proteomes" id="UP000244336"/>
    </source>
</evidence>
<proteinExistence type="predicted"/>
<dbReference type="AlphaFoldDB" id="A0A2T7F0W7"/>
<dbReference type="Gramene" id="PUZ73730">
    <property type="protein sequence ID" value="PUZ73730"/>
    <property type="gene ID" value="GQ55_1G010900"/>
</dbReference>
<feature type="region of interest" description="Disordered" evidence="1">
    <location>
        <begin position="1"/>
        <end position="24"/>
    </location>
</feature>